<name>A0A7G2C3I7_9TRYP</name>
<gene>
    <name evidence="3" type="ORF">ADEAN_000115400</name>
</gene>
<dbReference type="VEuPathDB" id="TriTrypDB:ADEAN_000115400"/>
<dbReference type="AlphaFoldDB" id="A0A7G2C3I7"/>
<feature type="compositionally biased region" description="Pro residues" evidence="1">
    <location>
        <begin position="328"/>
        <end position="337"/>
    </location>
</feature>
<keyword evidence="2" id="KW-0472">Membrane</keyword>
<evidence type="ECO:0000313" key="3">
    <source>
        <dbReference type="EMBL" id="CAD2213711.1"/>
    </source>
</evidence>
<accession>A0A7G2C3I7</accession>
<dbReference type="OrthoDB" id="19138at2759"/>
<feature type="transmembrane region" description="Helical" evidence="2">
    <location>
        <begin position="147"/>
        <end position="170"/>
    </location>
</feature>
<feature type="region of interest" description="Disordered" evidence="1">
    <location>
        <begin position="291"/>
        <end position="337"/>
    </location>
</feature>
<evidence type="ECO:0000256" key="2">
    <source>
        <dbReference type="SAM" id="Phobius"/>
    </source>
</evidence>
<reference evidence="3 4" key="1">
    <citation type="submission" date="2020-08" db="EMBL/GenBank/DDBJ databases">
        <authorList>
            <person name="Newling K."/>
            <person name="Davey J."/>
            <person name="Forrester S."/>
        </authorList>
    </citation>
    <scope>NUCLEOTIDE SEQUENCE [LARGE SCALE GENOMIC DNA]</scope>
    <source>
        <strain evidence="4">Crithidia deanei Carvalho (ATCC PRA-265)</strain>
    </source>
</reference>
<keyword evidence="4" id="KW-1185">Reference proteome</keyword>
<keyword evidence="2" id="KW-1133">Transmembrane helix</keyword>
<sequence length="337" mass="36501">MWSASTPSPVDTAWCNERYDCPAGSSGMTYTPGQNFFCKCSGENNYAKVKQGIIAGCTSYVDNLEVLTSSCETIDYSPYISQCVTCTAPKVAGGEVNRLGGLAFSTKCVTCQLQYCSQCSDDNFCSICQDGYKPKNGVCKKISPIKWWLWLIIGLVAAAFIALIIFVIVYCCCCRDVSKHSCNCCPCYKKPVTRASTVRSTRPAPRREDRSDDFSDDDDYSDDDDNSFDDDGYDEEDYDNTDKEPAQVYIAGPDGVQPLPQQIGADGEDYTIPGWGAPRPVTAEAPLRAGGYANDATRGADTTGPVPSWDIEPEPTGPTSAAENGNPMMPPGYPGPQ</sequence>
<evidence type="ECO:0000256" key="1">
    <source>
        <dbReference type="SAM" id="MobiDB-lite"/>
    </source>
</evidence>
<protein>
    <submittedName>
        <fullName evidence="3">Uncharacterized protein</fullName>
    </submittedName>
</protein>
<dbReference type="Proteomes" id="UP000515908">
    <property type="component" value="Chromosome 02"/>
</dbReference>
<feature type="compositionally biased region" description="Acidic residues" evidence="1">
    <location>
        <begin position="214"/>
        <end position="239"/>
    </location>
</feature>
<feature type="region of interest" description="Disordered" evidence="1">
    <location>
        <begin position="198"/>
        <end position="240"/>
    </location>
</feature>
<evidence type="ECO:0000313" key="4">
    <source>
        <dbReference type="Proteomes" id="UP000515908"/>
    </source>
</evidence>
<keyword evidence="2" id="KW-0812">Transmembrane</keyword>
<dbReference type="EMBL" id="LR877146">
    <property type="protein sequence ID" value="CAD2213711.1"/>
    <property type="molecule type" value="Genomic_DNA"/>
</dbReference>
<proteinExistence type="predicted"/>
<organism evidence="3 4">
    <name type="scientific">Angomonas deanei</name>
    <dbReference type="NCBI Taxonomy" id="59799"/>
    <lineage>
        <taxon>Eukaryota</taxon>
        <taxon>Discoba</taxon>
        <taxon>Euglenozoa</taxon>
        <taxon>Kinetoplastea</taxon>
        <taxon>Metakinetoplastina</taxon>
        <taxon>Trypanosomatida</taxon>
        <taxon>Trypanosomatidae</taxon>
        <taxon>Strigomonadinae</taxon>
        <taxon>Angomonas</taxon>
    </lineage>
</organism>